<keyword evidence="1" id="KW-0472">Membrane</keyword>
<feature type="transmembrane region" description="Helical" evidence="1">
    <location>
        <begin position="12"/>
        <end position="34"/>
    </location>
</feature>
<accession>A0A0E9QZ46</accession>
<evidence type="ECO:0000256" key="1">
    <source>
        <dbReference type="SAM" id="Phobius"/>
    </source>
</evidence>
<evidence type="ECO:0000313" key="2">
    <source>
        <dbReference type="EMBL" id="JAH21510.1"/>
    </source>
</evidence>
<dbReference type="EMBL" id="GBXM01087067">
    <property type="protein sequence ID" value="JAH21510.1"/>
    <property type="molecule type" value="Transcribed_RNA"/>
</dbReference>
<keyword evidence="1" id="KW-0812">Transmembrane</keyword>
<reference evidence="2" key="2">
    <citation type="journal article" date="2015" name="Fish Shellfish Immunol.">
        <title>Early steps in the European eel (Anguilla anguilla)-Vibrio vulnificus interaction in the gills: Role of the RtxA13 toxin.</title>
        <authorList>
            <person name="Callol A."/>
            <person name="Pajuelo D."/>
            <person name="Ebbesson L."/>
            <person name="Teles M."/>
            <person name="MacKenzie S."/>
            <person name="Amaro C."/>
        </authorList>
    </citation>
    <scope>NUCLEOTIDE SEQUENCE</scope>
</reference>
<sequence>MQYTSVHTCYTLLSLSLTICCIHAIFSCVVYASIGNSNIAKNH</sequence>
<dbReference type="AlphaFoldDB" id="A0A0E9QZ46"/>
<keyword evidence="1" id="KW-1133">Transmembrane helix</keyword>
<reference evidence="2" key="1">
    <citation type="submission" date="2014-11" db="EMBL/GenBank/DDBJ databases">
        <authorList>
            <person name="Amaro Gonzalez C."/>
        </authorList>
    </citation>
    <scope>NUCLEOTIDE SEQUENCE</scope>
</reference>
<organism evidence="2">
    <name type="scientific">Anguilla anguilla</name>
    <name type="common">European freshwater eel</name>
    <name type="synonym">Muraena anguilla</name>
    <dbReference type="NCBI Taxonomy" id="7936"/>
    <lineage>
        <taxon>Eukaryota</taxon>
        <taxon>Metazoa</taxon>
        <taxon>Chordata</taxon>
        <taxon>Craniata</taxon>
        <taxon>Vertebrata</taxon>
        <taxon>Euteleostomi</taxon>
        <taxon>Actinopterygii</taxon>
        <taxon>Neopterygii</taxon>
        <taxon>Teleostei</taxon>
        <taxon>Anguilliformes</taxon>
        <taxon>Anguillidae</taxon>
        <taxon>Anguilla</taxon>
    </lineage>
</organism>
<name>A0A0E9QZ46_ANGAN</name>
<protein>
    <submittedName>
        <fullName evidence="2">Uncharacterized protein</fullName>
    </submittedName>
</protein>
<proteinExistence type="predicted"/>